<accession>A0A0N0XLR9</accession>
<name>A0A0N0XLR9_9NEIS</name>
<evidence type="ECO:0000256" key="1">
    <source>
        <dbReference type="ARBA" id="ARBA00010282"/>
    </source>
</evidence>
<dbReference type="InterPro" id="IPR003808">
    <property type="entry name" value="Fe-S_metab-assoc_dom"/>
</dbReference>
<dbReference type="AlphaFoldDB" id="A0A0N0XLR9"/>
<evidence type="ECO:0000259" key="2">
    <source>
        <dbReference type="Pfam" id="PF02657"/>
    </source>
</evidence>
<evidence type="ECO:0000313" key="4">
    <source>
        <dbReference type="Proteomes" id="UP000037939"/>
    </source>
</evidence>
<dbReference type="RefSeq" id="WP_053936121.1">
    <property type="nucleotide sequence ID" value="NZ_LAQT01000001.1"/>
</dbReference>
<sequence length="141" mass="15653">MTTLSIPALPASLELTALRQRLADAQGWENKNRTLVQLARDLPSLPEAFRTEDHRIQGCEARVWLYTDDQNGQIALWVDSDSRVVKGLLALVWSAYAGRSADEVRNFDFAALLQELGLSRFLSSSRVSGLSAIVRAIQRAV</sequence>
<comment type="similarity">
    <text evidence="1">Belongs to the SufE family.</text>
</comment>
<dbReference type="Proteomes" id="UP000037939">
    <property type="component" value="Unassembled WGS sequence"/>
</dbReference>
<organism evidence="3 4">
    <name type="scientific">Amantichitinum ursilacus</name>
    <dbReference type="NCBI Taxonomy" id="857265"/>
    <lineage>
        <taxon>Bacteria</taxon>
        <taxon>Pseudomonadati</taxon>
        <taxon>Pseudomonadota</taxon>
        <taxon>Betaproteobacteria</taxon>
        <taxon>Neisseriales</taxon>
        <taxon>Chitinibacteraceae</taxon>
        <taxon>Amantichitinum</taxon>
    </lineage>
</organism>
<dbReference type="EMBL" id="LAQT01000001">
    <property type="protein sequence ID" value="KPC55433.1"/>
    <property type="molecule type" value="Genomic_DNA"/>
</dbReference>
<dbReference type="SUPFAM" id="SSF82649">
    <property type="entry name" value="SufE/NifU"/>
    <property type="match status" value="1"/>
</dbReference>
<proteinExistence type="inferred from homology"/>
<feature type="domain" description="Fe-S metabolism associated" evidence="2">
    <location>
        <begin position="20"/>
        <end position="139"/>
    </location>
</feature>
<protein>
    <submittedName>
        <fullName evidence="3">Sulfur acceptor protein CsdE</fullName>
    </submittedName>
</protein>
<dbReference type="PANTHER" id="PTHR43597:SF5">
    <property type="entry name" value="SUFE-LIKE PROTEIN 2, CHLOROPLASTIC"/>
    <property type="match status" value="1"/>
</dbReference>
<evidence type="ECO:0000313" key="3">
    <source>
        <dbReference type="EMBL" id="KPC55433.1"/>
    </source>
</evidence>
<dbReference type="Gene3D" id="3.90.1010.10">
    <property type="match status" value="1"/>
</dbReference>
<dbReference type="PANTHER" id="PTHR43597">
    <property type="entry name" value="SULFUR ACCEPTOR PROTEIN CSDE"/>
    <property type="match status" value="1"/>
</dbReference>
<reference evidence="3 4" key="1">
    <citation type="submission" date="2015-07" db="EMBL/GenBank/DDBJ databases">
        <title>Draft genome sequence of the Amantichitinum ursilacus IGB-41, a new chitin-degrading bacterium.</title>
        <authorList>
            <person name="Kirstahler P."/>
            <person name="Guenther M."/>
            <person name="Grumaz C."/>
            <person name="Rupp S."/>
            <person name="Zibek S."/>
            <person name="Sohn K."/>
        </authorList>
    </citation>
    <scope>NUCLEOTIDE SEQUENCE [LARGE SCALE GENOMIC DNA]</scope>
    <source>
        <strain evidence="3 4">IGB-41</strain>
    </source>
</reference>
<keyword evidence="4" id="KW-1185">Reference proteome</keyword>
<comment type="caution">
    <text evidence="3">The sequence shown here is derived from an EMBL/GenBank/DDBJ whole genome shotgun (WGS) entry which is preliminary data.</text>
</comment>
<dbReference type="STRING" id="857265.WG78_02210"/>
<dbReference type="Pfam" id="PF02657">
    <property type="entry name" value="SufE"/>
    <property type="match status" value="1"/>
</dbReference>
<gene>
    <name evidence="3" type="primary">csdE</name>
    <name evidence="3" type="ORF">WG78_02210</name>
</gene>